<dbReference type="Proteomes" id="UP001320420">
    <property type="component" value="Unassembled WGS sequence"/>
</dbReference>
<evidence type="ECO:0000313" key="2">
    <source>
        <dbReference type="Proteomes" id="UP001320420"/>
    </source>
</evidence>
<proteinExistence type="predicted"/>
<accession>A0AAN9UQG2</accession>
<organism evidence="1 2">
    <name type="scientific">Diatrype stigma</name>
    <dbReference type="NCBI Taxonomy" id="117547"/>
    <lineage>
        <taxon>Eukaryota</taxon>
        <taxon>Fungi</taxon>
        <taxon>Dikarya</taxon>
        <taxon>Ascomycota</taxon>
        <taxon>Pezizomycotina</taxon>
        <taxon>Sordariomycetes</taxon>
        <taxon>Xylariomycetidae</taxon>
        <taxon>Xylariales</taxon>
        <taxon>Diatrypaceae</taxon>
        <taxon>Diatrype</taxon>
    </lineage>
</organism>
<dbReference type="PANTHER" id="PTHR33099:SF11">
    <property type="entry name" value="FE2OG DIOXYGENASE DOMAIN-CONTAINING PROTEIN"/>
    <property type="match status" value="1"/>
</dbReference>
<keyword evidence="2" id="KW-1185">Reference proteome</keyword>
<comment type="caution">
    <text evidence="1">The sequence shown here is derived from an EMBL/GenBank/DDBJ whole genome shotgun (WGS) entry which is preliminary data.</text>
</comment>
<protein>
    <submittedName>
        <fullName evidence="1">Uncharacterized protein</fullName>
    </submittedName>
</protein>
<name>A0AAN9UQG2_9PEZI</name>
<evidence type="ECO:0000313" key="1">
    <source>
        <dbReference type="EMBL" id="KAK7747068.1"/>
    </source>
</evidence>
<dbReference type="EMBL" id="JAKJXP020000094">
    <property type="protein sequence ID" value="KAK7747068.1"/>
    <property type="molecule type" value="Genomic_DNA"/>
</dbReference>
<dbReference type="PANTHER" id="PTHR33099">
    <property type="entry name" value="FE2OG DIOXYGENASE DOMAIN-CONTAINING PROTEIN"/>
    <property type="match status" value="1"/>
</dbReference>
<dbReference type="AlphaFoldDB" id="A0AAN9UQG2"/>
<reference evidence="1 2" key="1">
    <citation type="submission" date="2024-02" db="EMBL/GenBank/DDBJ databases">
        <title>De novo assembly and annotation of 12 fungi associated with fruit tree decline syndrome in Ontario, Canada.</title>
        <authorList>
            <person name="Sulman M."/>
            <person name="Ellouze W."/>
            <person name="Ilyukhin E."/>
        </authorList>
    </citation>
    <scope>NUCLEOTIDE SEQUENCE [LARGE SCALE GENOMIC DNA]</scope>
    <source>
        <strain evidence="1 2">M11/M66-122</strain>
    </source>
</reference>
<gene>
    <name evidence="1" type="ORF">SLS62_009224</name>
</gene>
<sequence length="482" mass="53380">MPHTEHDGNPSGPNPNKSVAWKKNILQCLDHLQDTGSSATRRVNKPYTDPGLTVRGHHISLPPSSQDVETIDGACGPVAFGSVVETQGDEATGVMRGLDASQFQIDNPAWESYLDSTLRYATKKLGMPPSVRAEPSKLLFFKKGCSWKFDADREETPGVIGTMLVCLPLEHSGGGVCFSREPDDTYAFDMSEHSRSSLTSITYRSGLAKEFRPLTSGHRLVLVYDITLTVSSVFPASTRHTWLDRLQSLVMRWQDQFPRTRNLAYLLKGRYDTSELTFSKLKDGDESVVDSLRAMCSRAGVYIFLVNMKKPQVDEDHDSDSDYGWDYDTTSVSPWGEAHRLHAILTLGGQAVLLVPKHVFSTCLSADNVEMQAMIDFIINDLNESGGDAYTRTANLGFLVKALDHDAMSNNIALGLLDTAIAFESSQIYHKALSVALKIPNRRLEAISKVSRLVQRASSSNPKAEINWNYWYGLPPSALSIR</sequence>